<evidence type="ECO:0000313" key="3">
    <source>
        <dbReference type="Proteomes" id="UP001139887"/>
    </source>
</evidence>
<dbReference type="EMBL" id="JANBUW010002115">
    <property type="protein sequence ID" value="KAJ2841602.1"/>
    <property type="molecule type" value="Genomic_DNA"/>
</dbReference>
<evidence type="ECO:0000256" key="1">
    <source>
        <dbReference type="SAM" id="MobiDB-lite"/>
    </source>
</evidence>
<sequence length="189" mass="22026">YPQQDYSQQGYPQQGYQQQQPAYEYGQNNHTDYQNYNQEYQGQNNWNQQGHAEYPHEKPSQYYDQQLHEQHGYGRSDEMNSQTDGYNEYVGDDQPGERGIKQMFTKKEMDQYGTERETFSKSKTAGIAVGGALALGLAYKLHESYKAKKEREQEEAMAQYQSSNTLYNDAKQNPSTYNPYNESASNHPY</sequence>
<protein>
    <submittedName>
        <fullName evidence="2">Uncharacterized protein</fullName>
    </submittedName>
</protein>
<feature type="compositionally biased region" description="Low complexity" evidence="1">
    <location>
        <begin position="1"/>
        <end position="49"/>
    </location>
</feature>
<organism evidence="2 3">
    <name type="scientific">Coemansia brasiliensis</name>
    <dbReference type="NCBI Taxonomy" id="2650707"/>
    <lineage>
        <taxon>Eukaryota</taxon>
        <taxon>Fungi</taxon>
        <taxon>Fungi incertae sedis</taxon>
        <taxon>Zoopagomycota</taxon>
        <taxon>Kickxellomycotina</taxon>
        <taxon>Kickxellomycetes</taxon>
        <taxon>Kickxellales</taxon>
        <taxon>Kickxellaceae</taxon>
        <taxon>Coemansia</taxon>
    </lineage>
</organism>
<keyword evidence="3" id="KW-1185">Reference proteome</keyword>
<dbReference type="OrthoDB" id="5587250at2759"/>
<feature type="non-terminal residue" evidence="2">
    <location>
        <position position="1"/>
    </location>
</feature>
<reference evidence="2" key="1">
    <citation type="submission" date="2022-07" db="EMBL/GenBank/DDBJ databases">
        <title>Phylogenomic reconstructions and comparative analyses of Kickxellomycotina fungi.</title>
        <authorList>
            <person name="Reynolds N.K."/>
            <person name="Stajich J.E."/>
            <person name="Barry K."/>
            <person name="Grigoriev I.V."/>
            <person name="Crous P."/>
            <person name="Smith M.E."/>
        </authorList>
    </citation>
    <scope>NUCLEOTIDE SEQUENCE</scope>
    <source>
        <strain evidence="2">NRRL 1566</strain>
    </source>
</reference>
<evidence type="ECO:0000313" key="2">
    <source>
        <dbReference type="EMBL" id="KAJ2841602.1"/>
    </source>
</evidence>
<feature type="region of interest" description="Disordered" evidence="1">
    <location>
        <begin position="150"/>
        <end position="189"/>
    </location>
</feature>
<gene>
    <name evidence="2" type="ORF">IWW36_006207</name>
</gene>
<feature type="region of interest" description="Disordered" evidence="1">
    <location>
        <begin position="1"/>
        <end position="98"/>
    </location>
</feature>
<feature type="compositionally biased region" description="Polar residues" evidence="1">
    <location>
        <begin position="159"/>
        <end position="189"/>
    </location>
</feature>
<dbReference type="AlphaFoldDB" id="A0A9W8I074"/>
<feature type="compositionally biased region" description="Basic and acidic residues" evidence="1">
    <location>
        <begin position="66"/>
        <end position="78"/>
    </location>
</feature>
<dbReference type="Proteomes" id="UP001139887">
    <property type="component" value="Unassembled WGS sequence"/>
</dbReference>
<accession>A0A9W8I074</accession>
<name>A0A9W8I074_9FUNG</name>
<proteinExistence type="predicted"/>
<comment type="caution">
    <text evidence="2">The sequence shown here is derived from an EMBL/GenBank/DDBJ whole genome shotgun (WGS) entry which is preliminary data.</text>
</comment>